<proteinExistence type="inferred from homology"/>
<dbReference type="PANTHER" id="PTHR33867">
    <property type="entry name" value="RIBOSOME MATURATION FACTOR RIMP"/>
    <property type="match status" value="1"/>
</dbReference>
<feature type="domain" description="Ribosome maturation factor RimP N-terminal" evidence="3">
    <location>
        <begin position="2"/>
        <end position="61"/>
    </location>
</feature>
<organism evidence="5 6">
    <name type="scientific">Geodia barretti</name>
    <name type="common">Barrett's horny sponge</name>
    <dbReference type="NCBI Taxonomy" id="519541"/>
    <lineage>
        <taxon>Eukaryota</taxon>
        <taxon>Metazoa</taxon>
        <taxon>Porifera</taxon>
        <taxon>Demospongiae</taxon>
        <taxon>Heteroscleromorpha</taxon>
        <taxon>Tetractinellida</taxon>
        <taxon>Astrophorina</taxon>
        <taxon>Geodiidae</taxon>
        <taxon>Geodia</taxon>
    </lineage>
</organism>
<evidence type="ECO:0000259" key="4">
    <source>
        <dbReference type="Pfam" id="PF17384"/>
    </source>
</evidence>
<dbReference type="GO" id="GO:0000028">
    <property type="term" value="P:ribosomal small subunit assembly"/>
    <property type="evidence" value="ECO:0007669"/>
    <property type="project" value="TreeGrafter"/>
</dbReference>
<evidence type="ECO:0000259" key="3">
    <source>
        <dbReference type="Pfam" id="PF02576"/>
    </source>
</evidence>
<dbReference type="InterPro" id="IPR003728">
    <property type="entry name" value="Ribosome_maturation_RimP"/>
</dbReference>
<dbReference type="Proteomes" id="UP001174909">
    <property type="component" value="Unassembled WGS sequence"/>
</dbReference>
<dbReference type="PANTHER" id="PTHR33867:SF1">
    <property type="entry name" value="RIBOSOME MATURATION FACTOR RIMP"/>
    <property type="match status" value="1"/>
</dbReference>
<dbReference type="GO" id="GO:0006412">
    <property type="term" value="P:translation"/>
    <property type="evidence" value="ECO:0007669"/>
    <property type="project" value="TreeGrafter"/>
</dbReference>
<dbReference type="EMBL" id="CASHTH010000522">
    <property type="protein sequence ID" value="CAI8003492.1"/>
    <property type="molecule type" value="Genomic_DNA"/>
</dbReference>
<dbReference type="Gene3D" id="3.30.300.70">
    <property type="entry name" value="RimP-like superfamily, N-terminal"/>
    <property type="match status" value="1"/>
</dbReference>
<keyword evidence="1" id="KW-0963">Cytoplasm</keyword>
<dbReference type="Gene3D" id="2.30.30.180">
    <property type="entry name" value="Ribosome maturation factor RimP, C-terminal domain"/>
    <property type="match status" value="1"/>
</dbReference>
<gene>
    <name evidence="5" type="ORF">GBAR_LOCUS3664</name>
</gene>
<reference evidence="5" key="1">
    <citation type="submission" date="2023-03" db="EMBL/GenBank/DDBJ databases">
        <authorList>
            <person name="Steffen K."/>
            <person name="Cardenas P."/>
        </authorList>
    </citation>
    <scope>NUCLEOTIDE SEQUENCE</scope>
</reference>
<dbReference type="Pfam" id="PF02576">
    <property type="entry name" value="RimP_N"/>
    <property type="match status" value="1"/>
</dbReference>
<keyword evidence="2" id="KW-0690">Ribosome biogenesis</keyword>
<evidence type="ECO:0000256" key="1">
    <source>
        <dbReference type="ARBA" id="ARBA00022490"/>
    </source>
</evidence>
<dbReference type="InterPro" id="IPR036847">
    <property type="entry name" value="RimP_C_sf"/>
</dbReference>
<dbReference type="Pfam" id="PF17384">
    <property type="entry name" value="DUF150_C"/>
    <property type="match status" value="1"/>
</dbReference>
<feature type="domain" description="Ribosome maturation factor RimP C-terminal" evidence="4">
    <location>
        <begin position="64"/>
        <end position="112"/>
    </location>
</feature>
<comment type="caution">
    <text evidence="5">The sequence shown here is derived from an EMBL/GenBank/DDBJ whole genome shotgun (WGS) entry which is preliminary data.</text>
</comment>
<dbReference type="SUPFAM" id="SSF75420">
    <property type="entry name" value="YhbC-like, N-terminal domain"/>
    <property type="match status" value="1"/>
</dbReference>
<dbReference type="InterPro" id="IPR028998">
    <property type="entry name" value="RimP_C"/>
</dbReference>
<dbReference type="InterPro" id="IPR028989">
    <property type="entry name" value="RimP_N"/>
</dbReference>
<sequence length="121" mass="13985">MVDIELTGNRSQQIIQVYIEKSGGVLISDCVTVSRELGERLDEKDVTENSYRLEISSPGIERPLRKIQDFERYVGHRVRIRLKGRRKGKRKIVGKLVEVDENIVCVLLRNEEKASLHWPIS</sequence>
<evidence type="ECO:0000313" key="6">
    <source>
        <dbReference type="Proteomes" id="UP001174909"/>
    </source>
</evidence>
<dbReference type="InterPro" id="IPR035956">
    <property type="entry name" value="RimP_N_sf"/>
</dbReference>
<evidence type="ECO:0000313" key="5">
    <source>
        <dbReference type="EMBL" id="CAI8003492.1"/>
    </source>
</evidence>
<dbReference type="AlphaFoldDB" id="A0AA35R5V0"/>
<evidence type="ECO:0000256" key="2">
    <source>
        <dbReference type="ARBA" id="ARBA00022517"/>
    </source>
</evidence>
<accession>A0AA35R5V0</accession>
<dbReference type="HAMAP" id="MF_01077">
    <property type="entry name" value="RimP"/>
    <property type="match status" value="1"/>
</dbReference>
<keyword evidence="6" id="KW-1185">Reference proteome</keyword>
<protein>
    <submittedName>
        <fullName evidence="5">Ribosome maturation factor RimP</fullName>
    </submittedName>
</protein>
<dbReference type="CDD" id="cd01734">
    <property type="entry name" value="YlxS_C"/>
    <property type="match status" value="1"/>
</dbReference>
<dbReference type="GO" id="GO:0005829">
    <property type="term" value="C:cytosol"/>
    <property type="evidence" value="ECO:0007669"/>
    <property type="project" value="TreeGrafter"/>
</dbReference>
<name>A0AA35R5V0_GEOBA</name>
<dbReference type="SUPFAM" id="SSF74942">
    <property type="entry name" value="YhbC-like, C-terminal domain"/>
    <property type="match status" value="1"/>
</dbReference>